<dbReference type="SUPFAM" id="SSF57667">
    <property type="entry name" value="beta-beta-alpha zinc fingers"/>
    <property type="match status" value="1"/>
</dbReference>
<keyword evidence="7 8" id="KW-0687">Ribonucleoprotein</keyword>
<sequence length="161" mass="16992">MPKFYCEYCGIYLTHSSPAGRKQHSMGRKHINMKVDYYQNLVREHFFQPPPYTLAGATPGGFPPIVPTGAPPTAANHMVGQMPPTMPPSMPPSMAPSMPQSMPGAPTAMPGHMGHGMEPLPGMGMVPPVPHAPGPPSHLQPPYGAPVGGVGMPPVPPYGAR</sequence>
<dbReference type="SMART" id="SM00451">
    <property type="entry name" value="ZnF_U1"/>
    <property type="match status" value="1"/>
</dbReference>
<evidence type="ECO:0000256" key="2">
    <source>
        <dbReference type="ARBA" id="ARBA00022723"/>
    </source>
</evidence>
<evidence type="ECO:0000256" key="8">
    <source>
        <dbReference type="HAMAP-Rule" id="MF_03153"/>
    </source>
</evidence>
<gene>
    <name evidence="10" type="ORF">BcabD6B2_11800</name>
</gene>
<dbReference type="PANTHER" id="PTHR31148:SF1">
    <property type="entry name" value="U1 SMALL NUCLEAR RIBONUCLEOPROTEIN C"/>
    <property type="match status" value="1"/>
</dbReference>
<keyword evidence="11" id="KW-1185">Reference proteome</keyword>
<dbReference type="EMBL" id="BPLF01000001">
    <property type="protein sequence ID" value="GIX61745.1"/>
    <property type="molecule type" value="Genomic_DNA"/>
</dbReference>
<feature type="domain" description="Matrin-type" evidence="9">
    <location>
        <begin position="4"/>
        <end position="36"/>
    </location>
</feature>
<dbReference type="GO" id="GO:0030627">
    <property type="term" value="F:pre-mRNA 5'-splice site binding"/>
    <property type="evidence" value="ECO:0007669"/>
    <property type="project" value="InterPro"/>
</dbReference>
<comment type="similarity">
    <text evidence="8">Belongs to the U1 small nuclear ribonucleoprotein C family.</text>
</comment>
<keyword evidence="5 8" id="KW-0694">RNA-binding</keyword>
<dbReference type="GO" id="GO:0000243">
    <property type="term" value="C:commitment complex"/>
    <property type="evidence" value="ECO:0007669"/>
    <property type="project" value="UniProtKB-UniRule"/>
</dbReference>
<evidence type="ECO:0000256" key="3">
    <source>
        <dbReference type="ARBA" id="ARBA00022771"/>
    </source>
</evidence>
<dbReference type="InterPro" id="IPR000690">
    <property type="entry name" value="Matrin/U1-C_Znf_C2H2"/>
</dbReference>
<protein>
    <recommendedName>
        <fullName evidence="8">U1 small nuclear ribonucleoprotein C</fullName>
        <shortName evidence="8">U1 snRNP C</shortName>
        <shortName evidence="8">U1-C</shortName>
        <shortName evidence="8">U1C</shortName>
    </recommendedName>
</protein>
<accession>A0AAV4LPJ7</accession>
<dbReference type="GO" id="GO:0000395">
    <property type="term" value="P:mRNA 5'-splice site recognition"/>
    <property type="evidence" value="ECO:0007669"/>
    <property type="project" value="UniProtKB-UniRule"/>
</dbReference>
<dbReference type="InterPro" id="IPR003604">
    <property type="entry name" value="Matrin/U1-like-C_Znf_C2H2"/>
</dbReference>
<name>A0AAV4LPJ7_BABCB</name>
<evidence type="ECO:0000256" key="4">
    <source>
        <dbReference type="ARBA" id="ARBA00022833"/>
    </source>
</evidence>
<dbReference type="GO" id="GO:0071004">
    <property type="term" value="C:U2-type prespliceosome"/>
    <property type="evidence" value="ECO:0007669"/>
    <property type="project" value="UniProtKB-UniRule"/>
</dbReference>
<evidence type="ECO:0000256" key="5">
    <source>
        <dbReference type="ARBA" id="ARBA00022884"/>
    </source>
</evidence>
<keyword evidence="6 8" id="KW-0539">Nucleus</keyword>
<evidence type="ECO:0000256" key="7">
    <source>
        <dbReference type="ARBA" id="ARBA00023274"/>
    </source>
</evidence>
<dbReference type="AlphaFoldDB" id="A0AAV4LPJ7"/>
<dbReference type="GeneID" id="94193228"/>
<evidence type="ECO:0000256" key="1">
    <source>
        <dbReference type="ARBA" id="ARBA00004123"/>
    </source>
</evidence>
<reference evidence="10 11" key="1">
    <citation type="submission" date="2021-06" db="EMBL/GenBank/DDBJ databases">
        <title>Genome sequence of Babesia caballi.</title>
        <authorList>
            <person name="Yamagishi J."/>
            <person name="Kidaka T."/>
            <person name="Ochi A."/>
        </authorList>
    </citation>
    <scope>NUCLEOTIDE SEQUENCE [LARGE SCALE GENOMIC DNA]</scope>
    <source>
        <strain evidence="10">USDA-D6B2</strain>
    </source>
</reference>
<dbReference type="Gene3D" id="3.30.160.60">
    <property type="entry name" value="Classic Zinc Finger"/>
    <property type="match status" value="1"/>
</dbReference>
<evidence type="ECO:0000313" key="10">
    <source>
        <dbReference type="EMBL" id="GIX61745.1"/>
    </source>
</evidence>
<keyword evidence="2 8" id="KW-0479">Metal-binding</keyword>
<dbReference type="PROSITE" id="PS50171">
    <property type="entry name" value="ZF_MATRIN"/>
    <property type="match status" value="1"/>
</dbReference>
<dbReference type="GO" id="GO:0003729">
    <property type="term" value="F:mRNA binding"/>
    <property type="evidence" value="ECO:0007669"/>
    <property type="project" value="UniProtKB-UniRule"/>
</dbReference>
<dbReference type="RefSeq" id="XP_067713816.1">
    <property type="nucleotide sequence ID" value="XM_067857715.1"/>
</dbReference>
<dbReference type="GO" id="GO:0000387">
    <property type="term" value="P:spliceosomal snRNP assembly"/>
    <property type="evidence" value="ECO:0007669"/>
    <property type="project" value="UniProtKB-UniRule"/>
</dbReference>
<comment type="caution">
    <text evidence="10">The sequence shown here is derived from an EMBL/GenBank/DDBJ whole genome shotgun (WGS) entry which is preliminary data.</text>
</comment>
<dbReference type="InterPro" id="IPR013085">
    <property type="entry name" value="U1-CZ_Znf_C2H2"/>
</dbReference>
<evidence type="ECO:0000313" key="11">
    <source>
        <dbReference type="Proteomes" id="UP001497744"/>
    </source>
</evidence>
<dbReference type="GO" id="GO:0005685">
    <property type="term" value="C:U1 snRNP"/>
    <property type="evidence" value="ECO:0007669"/>
    <property type="project" value="UniProtKB-UniRule"/>
</dbReference>
<comment type="function">
    <text evidence="8">Component of the spliceosomal U1 snRNP, which is essential for recognition of the pre-mRNA 5' splice-site and the subsequent assembly of the spliceosome. U1-C is directly involved in initial 5' splice-site recognition for both constitutive and regulated alternative splicing. The interaction with the 5' splice-site seems to precede base-pairing between the pre-mRNA and the U1 snRNA. Stimulates commitment or early (E) complex formation by stabilizing the base pairing of the 5' end of the U1 snRNA and the 5' splice-site region.</text>
</comment>
<comment type="subcellular location">
    <subcellularLocation>
        <location evidence="1 8">Nucleus</location>
    </subcellularLocation>
</comment>
<evidence type="ECO:0000256" key="6">
    <source>
        <dbReference type="ARBA" id="ARBA00023242"/>
    </source>
</evidence>
<evidence type="ECO:0000259" key="9">
    <source>
        <dbReference type="PROSITE" id="PS50171"/>
    </source>
</evidence>
<proteinExistence type="inferred from homology"/>
<keyword evidence="4 8" id="KW-0862">Zinc</keyword>
<dbReference type="HAMAP" id="MF_03153">
    <property type="entry name" value="U1_C"/>
    <property type="match status" value="1"/>
</dbReference>
<keyword evidence="3 8" id="KW-0863">Zinc-finger</keyword>
<dbReference type="InterPro" id="IPR017340">
    <property type="entry name" value="U1_snRNP-C"/>
</dbReference>
<organism evidence="10 11">
    <name type="scientific">Babesia caballi</name>
    <dbReference type="NCBI Taxonomy" id="5871"/>
    <lineage>
        <taxon>Eukaryota</taxon>
        <taxon>Sar</taxon>
        <taxon>Alveolata</taxon>
        <taxon>Apicomplexa</taxon>
        <taxon>Aconoidasida</taxon>
        <taxon>Piroplasmida</taxon>
        <taxon>Babesiidae</taxon>
        <taxon>Babesia</taxon>
    </lineage>
</organism>
<dbReference type="InterPro" id="IPR036236">
    <property type="entry name" value="Znf_C2H2_sf"/>
</dbReference>
<dbReference type="Pfam" id="PF06220">
    <property type="entry name" value="zf-U1"/>
    <property type="match status" value="1"/>
</dbReference>
<dbReference type="PANTHER" id="PTHR31148">
    <property type="entry name" value="U1 SMALL NUCLEAR RIBONUCLEOPROTEIN C"/>
    <property type="match status" value="1"/>
</dbReference>
<dbReference type="PIRSF" id="PIRSF037969">
    <property type="entry name" value="U1_snRNP-C"/>
    <property type="match status" value="1"/>
</dbReference>
<dbReference type="Proteomes" id="UP001497744">
    <property type="component" value="Unassembled WGS sequence"/>
</dbReference>
<dbReference type="GO" id="GO:0008270">
    <property type="term" value="F:zinc ion binding"/>
    <property type="evidence" value="ECO:0007669"/>
    <property type="project" value="UniProtKB-UniRule"/>
</dbReference>
<comment type="subunit">
    <text evidence="8">U1 snRNP is composed of the 7 core Sm proteins B/B', D1, D2, D3, E, F and G that assemble in a heptameric protein ring on the Sm site of the small nuclear RNA to form the core snRNP, and at least 3 U1 snRNP-specific proteins U1-70K, U1-A and U1-C. U1-C interacts with U1 snRNA and the 5' splice-site region of the pre-mRNA.</text>
</comment>
<dbReference type="GO" id="GO:0030619">
    <property type="term" value="F:U1 snRNA binding"/>
    <property type="evidence" value="ECO:0007669"/>
    <property type="project" value="UniProtKB-UniRule"/>
</dbReference>